<dbReference type="InterPro" id="IPR012296">
    <property type="entry name" value="Nuclease_put_TT1808"/>
</dbReference>
<evidence type="ECO:0000313" key="3">
    <source>
        <dbReference type="Proteomes" id="UP000748752"/>
    </source>
</evidence>
<name>A0ABS1CKB7_9GAMM</name>
<dbReference type="SUPFAM" id="SSF52980">
    <property type="entry name" value="Restriction endonuclease-like"/>
    <property type="match status" value="1"/>
</dbReference>
<organism evidence="2 3">
    <name type="scientific">Thiohalocapsa halophila</name>
    <dbReference type="NCBI Taxonomy" id="69359"/>
    <lineage>
        <taxon>Bacteria</taxon>
        <taxon>Pseudomonadati</taxon>
        <taxon>Pseudomonadota</taxon>
        <taxon>Gammaproteobacteria</taxon>
        <taxon>Chromatiales</taxon>
        <taxon>Chromatiaceae</taxon>
        <taxon>Thiohalocapsa</taxon>
    </lineage>
</organism>
<reference evidence="2 3" key="1">
    <citation type="journal article" date="2020" name="Microorganisms">
        <title>Osmotic Adaptation and Compatible Solute Biosynthesis of Phototrophic Bacteria as Revealed from Genome Analyses.</title>
        <authorList>
            <person name="Imhoff J.F."/>
            <person name="Rahn T."/>
            <person name="Kunzel S."/>
            <person name="Keller A."/>
            <person name="Neulinger S.C."/>
        </authorList>
    </citation>
    <scope>NUCLEOTIDE SEQUENCE [LARGE SCALE GENOMIC DNA]</scope>
    <source>
        <strain evidence="2 3">DSM 6210</strain>
    </source>
</reference>
<dbReference type="InterPro" id="IPR011335">
    <property type="entry name" value="Restrct_endonuc-II-like"/>
</dbReference>
<dbReference type="PANTHER" id="PTHR36558">
    <property type="entry name" value="GLR1098 PROTEIN"/>
    <property type="match status" value="1"/>
</dbReference>
<dbReference type="EMBL" id="NRRV01000045">
    <property type="protein sequence ID" value="MBK1632361.1"/>
    <property type="molecule type" value="Genomic_DNA"/>
</dbReference>
<dbReference type="PANTHER" id="PTHR36558:SF1">
    <property type="entry name" value="RESTRICTION ENDONUCLEASE DOMAIN-CONTAINING PROTEIN-RELATED"/>
    <property type="match status" value="1"/>
</dbReference>
<protein>
    <recommendedName>
        <fullName evidence="1">Putative restriction endonuclease domain-containing protein</fullName>
    </recommendedName>
</protein>
<comment type="caution">
    <text evidence="2">The sequence shown here is derived from an EMBL/GenBank/DDBJ whole genome shotgun (WGS) entry which is preliminary data.</text>
</comment>
<evidence type="ECO:0000313" key="2">
    <source>
        <dbReference type="EMBL" id="MBK1632361.1"/>
    </source>
</evidence>
<dbReference type="Pfam" id="PF05685">
    <property type="entry name" value="Uma2"/>
    <property type="match status" value="1"/>
</dbReference>
<accession>A0ABS1CKB7</accession>
<dbReference type="Proteomes" id="UP000748752">
    <property type="component" value="Unassembled WGS sequence"/>
</dbReference>
<dbReference type="InterPro" id="IPR008538">
    <property type="entry name" value="Uma2"/>
</dbReference>
<dbReference type="CDD" id="cd06260">
    <property type="entry name" value="DUF820-like"/>
    <property type="match status" value="1"/>
</dbReference>
<sequence>MSALAMPSRLSVEDYLAGEEVSDIRHEYIAGEVYAMTGASRVHGLIAGNIHAFWRPLLRGGDCQAFISDMKVRLEIAGDDVFYYPDLVMSCDPDDRASDYCRAPCLVVEILSAKTRRIDRREKFLAYTSMPSLRSYLLISQELRQVELFHRERGWRPEVFCDGAVALDCIDEALPLETIYEGVDFA</sequence>
<keyword evidence="3" id="KW-1185">Reference proteome</keyword>
<feature type="domain" description="Putative restriction endonuclease" evidence="1">
    <location>
        <begin position="12"/>
        <end position="161"/>
    </location>
</feature>
<dbReference type="Gene3D" id="3.90.1570.10">
    <property type="entry name" value="tt1808, chain A"/>
    <property type="match status" value="1"/>
</dbReference>
<proteinExistence type="predicted"/>
<evidence type="ECO:0000259" key="1">
    <source>
        <dbReference type="Pfam" id="PF05685"/>
    </source>
</evidence>
<gene>
    <name evidence="2" type="ORF">CKO31_16780</name>
</gene>